<protein>
    <recommendedName>
        <fullName evidence="3">Cyclase</fullName>
    </recommendedName>
</protein>
<dbReference type="EMBL" id="PPXF01000038">
    <property type="protein sequence ID" value="POH65902.1"/>
    <property type="molecule type" value="Genomic_DNA"/>
</dbReference>
<dbReference type="Proteomes" id="UP000237104">
    <property type="component" value="Unassembled WGS sequence"/>
</dbReference>
<dbReference type="RefSeq" id="WP_103430953.1">
    <property type="nucleotide sequence ID" value="NZ_PPXF01000038.1"/>
</dbReference>
<reference evidence="1 2" key="1">
    <citation type="submission" date="2018-01" db="EMBL/GenBank/DDBJ databases">
        <title>Cryobacterium sp. nov., from glaciers in China.</title>
        <authorList>
            <person name="Liu Q."/>
            <person name="Xin Y.-H."/>
        </authorList>
    </citation>
    <scope>NUCLEOTIDE SEQUENCE [LARGE SCALE GENOMIC DNA]</scope>
    <source>
        <strain evidence="1 2">TMB1-8</strain>
    </source>
</reference>
<sequence length="94" mass="10512">MFTLHIEHSVGDYDAWKQMFDSDPLGRKTAGVTSFRVMRPVDDSSAVRIDLDFGSRTDAEKMKVALEELWKGPGAALMRNPRALLTETVEDVAL</sequence>
<accession>A0A2S3ZFK7</accession>
<evidence type="ECO:0008006" key="3">
    <source>
        <dbReference type="Google" id="ProtNLM"/>
    </source>
</evidence>
<organism evidence="1 2">
    <name type="scientific">Cryobacterium zongtaii</name>
    <dbReference type="NCBI Taxonomy" id="1259217"/>
    <lineage>
        <taxon>Bacteria</taxon>
        <taxon>Bacillati</taxon>
        <taxon>Actinomycetota</taxon>
        <taxon>Actinomycetes</taxon>
        <taxon>Micrococcales</taxon>
        <taxon>Microbacteriaceae</taxon>
        <taxon>Cryobacterium</taxon>
    </lineage>
</organism>
<dbReference type="OrthoDB" id="4578588at2"/>
<evidence type="ECO:0000313" key="1">
    <source>
        <dbReference type="EMBL" id="POH65902.1"/>
    </source>
</evidence>
<dbReference type="AlphaFoldDB" id="A0A2S3ZFK7"/>
<proteinExistence type="predicted"/>
<gene>
    <name evidence="1" type="ORF">C3B59_08635</name>
</gene>
<name>A0A2S3ZFK7_9MICO</name>
<comment type="caution">
    <text evidence="1">The sequence shown here is derived from an EMBL/GenBank/DDBJ whole genome shotgun (WGS) entry which is preliminary data.</text>
</comment>
<evidence type="ECO:0000313" key="2">
    <source>
        <dbReference type="Proteomes" id="UP000237104"/>
    </source>
</evidence>